<protein>
    <submittedName>
        <fullName evidence="2">DUF2306 domain-containing protein</fullName>
    </submittedName>
</protein>
<reference evidence="2 3" key="1">
    <citation type="submission" date="2023-01" db="EMBL/GenBank/DDBJ databases">
        <title>Novel species of the genus Asticcacaulis isolated from rivers.</title>
        <authorList>
            <person name="Lu H."/>
        </authorList>
    </citation>
    <scope>NUCLEOTIDE SEQUENCE [LARGE SCALE GENOMIC DNA]</scope>
    <source>
        <strain evidence="2 3">BYS171W</strain>
    </source>
</reference>
<proteinExistence type="predicted"/>
<evidence type="ECO:0000313" key="2">
    <source>
        <dbReference type="EMBL" id="MDC7682635.1"/>
    </source>
</evidence>
<feature type="transmembrane region" description="Helical" evidence="1">
    <location>
        <begin position="12"/>
        <end position="32"/>
    </location>
</feature>
<keyword evidence="1" id="KW-0812">Transmembrane</keyword>
<keyword evidence="1" id="KW-1133">Transmembrane helix</keyword>
<feature type="transmembrane region" description="Helical" evidence="1">
    <location>
        <begin position="93"/>
        <end position="112"/>
    </location>
</feature>
<keyword evidence="1" id="KW-0472">Membrane</keyword>
<evidence type="ECO:0000256" key="1">
    <source>
        <dbReference type="SAM" id="Phobius"/>
    </source>
</evidence>
<feature type="transmembrane region" description="Helical" evidence="1">
    <location>
        <begin position="62"/>
        <end position="81"/>
    </location>
</feature>
<name>A0ABT5HRD3_9CAUL</name>
<keyword evidence="3" id="KW-1185">Reference proteome</keyword>
<dbReference type="Pfam" id="PF10067">
    <property type="entry name" value="DUF2306"/>
    <property type="match status" value="1"/>
</dbReference>
<accession>A0ABT5HRD3</accession>
<feature type="transmembrane region" description="Helical" evidence="1">
    <location>
        <begin position="118"/>
        <end position="141"/>
    </location>
</feature>
<dbReference type="RefSeq" id="WP_272747122.1">
    <property type="nucleotide sequence ID" value="NZ_JAQQKX010000003.1"/>
</dbReference>
<organism evidence="2 3">
    <name type="scientific">Asticcacaulis aquaticus</name>
    <dbReference type="NCBI Taxonomy" id="2984212"/>
    <lineage>
        <taxon>Bacteria</taxon>
        <taxon>Pseudomonadati</taxon>
        <taxon>Pseudomonadota</taxon>
        <taxon>Alphaproteobacteria</taxon>
        <taxon>Caulobacterales</taxon>
        <taxon>Caulobacteraceae</taxon>
        <taxon>Asticcacaulis</taxon>
    </lineage>
</organism>
<comment type="caution">
    <text evidence="2">The sequence shown here is derived from an EMBL/GenBank/DDBJ whole genome shotgun (WGS) entry which is preliminary data.</text>
</comment>
<dbReference type="InterPro" id="IPR018750">
    <property type="entry name" value="DUF2306_membrane"/>
</dbReference>
<dbReference type="EMBL" id="JAQQKX010000003">
    <property type="protein sequence ID" value="MDC7682635.1"/>
    <property type="molecule type" value="Genomic_DNA"/>
</dbReference>
<evidence type="ECO:0000313" key="3">
    <source>
        <dbReference type="Proteomes" id="UP001214854"/>
    </source>
</evidence>
<sequence length="181" mass="19841">MSNAIPGKFNYLRSFMAAMLLTVGVVGIAVWMTGGDLSHIGEIIAQSRLHPPHFDLIAQSSLATQIHLSAACSAFLIGLYQLMGPKGHTPHRVLGYIWLCLMLTAAISSFWLKGLNHGAYSFIHILSGWTVVVTPMILYAARTKNIKRHRDMATGLFMGGLVVAGLFAFIPGRLLWRVFFG</sequence>
<dbReference type="Proteomes" id="UP001214854">
    <property type="component" value="Unassembled WGS sequence"/>
</dbReference>
<gene>
    <name evidence="2" type="ORF">PQU92_05070</name>
</gene>
<feature type="transmembrane region" description="Helical" evidence="1">
    <location>
        <begin position="153"/>
        <end position="176"/>
    </location>
</feature>